<comment type="caution">
    <text evidence="2">The sequence shown here is derived from an EMBL/GenBank/DDBJ whole genome shotgun (WGS) entry which is preliminary data.</text>
</comment>
<reference evidence="2" key="1">
    <citation type="submission" date="2020-01" db="EMBL/GenBank/DDBJ databases">
        <title>Genome Sequencing of Three Apophysomyces-Like Fungal Strains Confirms a Novel Fungal Genus in the Mucoromycota with divergent Burkholderia-like Endosymbiotic Bacteria.</title>
        <authorList>
            <person name="Stajich J.E."/>
            <person name="Macias A.M."/>
            <person name="Carter-House D."/>
            <person name="Lovett B."/>
            <person name="Kasson L.R."/>
            <person name="Berry K."/>
            <person name="Grigoriev I."/>
            <person name="Chang Y."/>
            <person name="Spatafora J."/>
            <person name="Kasson M.T."/>
        </authorList>
    </citation>
    <scope>NUCLEOTIDE SEQUENCE</scope>
    <source>
        <strain evidence="2">NRRL A-21654</strain>
    </source>
</reference>
<dbReference type="Proteomes" id="UP000605846">
    <property type="component" value="Unassembled WGS sequence"/>
</dbReference>
<name>A0A8H7BQS0_9FUNG</name>
<organism evidence="2 3">
    <name type="scientific">Apophysomyces ossiformis</name>
    <dbReference type="NCBI Taxonomy" id="679940"/>
    <lineage>
        <taxon>Eukaryota</taxon>
        <taxon>Fungi</taxon>
        <taxon>Fungi incertae sedis</taxon>
        <taxon>Mucoromycota</taxon>
        <taxon>Mucoromycotina</taxon>
        <taxon>Mucoromycetes</taxon>
        <taxon>Mucorales</taxon>
        <taxon>Mucorineae</taxon>
        <taxon>Mucoraceae</taxon>
        <taxon>Apophysomyces</taxon>
    </lineage>
</organism>
<accession>A0A8H7BQS0</accession>
<dbReference type="GO" id="GO:0005634">
    <property type="term" value="C:nucleus"/>
    <property type="evidence" value="ECO:0007669"/>
    <property type="project" value="TreeGrafter"/>
</dbReference>
<dbReference type="AlphaFoldDB" id="A0A8H7BQS0"/>
<feature type="region of interest" description="Disordered" evidence="1">
    <location>
        <begin position="340"/>
        <end position="359"/>
    </location>
</feature>
<dbReference type="GO" id="GO:0005737">
    <property type="term" value="C:cytoplasm"/>
    <property type="evidence" value="ECO:0007669"/>
    <property type="project" value="TreeGrafter"/>
</dbReference>
<keyword evidence="3" id="KW-1185">Reference proteome</keyword>
<evidence type="ECO:0008006" key="4">
    <source>
        <dbReference type="Google" id="ProtNLM"/>
    </source>
</evidence>
<evidence type="ECO:0000313" key="2">
    <source>
        <dbReference type="EMBL" id="KAF7728293.1"/>
    </source>
</evidence>
<evidence type="ECO:0000313" key="3">
    <source>
        <dbReference type="Proteomes" id="UP000605846"/>
    </source>
</evidence>
<dbReference type="OrthoDB" id="512915at2759"/>
<evidence type="ECO:0000256" key="1">
    <source>
        <dbReference type="SAM" id="MobiDB-lite"/>
    </source>
</evidence>
<gene>
    <name evidence="2" type="ORF">EC973_006468</name>
</gene>
<proteinExistence type="predicted"/>
<dbReference type="PANTHER" id="PTHR31010:SF2">
    <property type="entry name" value="RAN-SPECIFIC GTPASE-ACTIVATING PROTEIN 30"/>
    <property type="match status" value="1"/>
</dbReference>
<sequence>MTSLEDLFGKLAMTTVTTVSRIAIGHATNAAIRNVTTLIAEKVQTKQESRELQTLQRQLDLKPTIDIISRSVADGNKDLEPALEMCNDLKHQIDDFTTEMDDELGSKKKGGNTEYIIVRLKRLLANVDDVVPSLHLALRSLEATSGKPAISSSRLLQAASIVNASKKGKPTKFILTLYSLFAANVRQESPFTWKEEFRKCHLMLEQRKSFDYALTIREDFDDGLYHEELENGKEGAIGRLLTWDIKNINRMYYTRSGALLNIEDSKTPVLVFKVSKGKETKQSEEHQGVKIQEAQPEIKRDELQEADYYAVAFWTDSASNDSNGDEEENDADDTINAQAETTEPADSSTSSNSETEGPSFTKTLLLLESVIQLSSLEVSEKIDHLNASDDLINLYLA</sequence>
<dbReference type="PANTHER" id="PTHR31010">
    <property type="entry name" value="RAN-SPECIFIC GTPASE-ACTIVATING PROTEIN 30-RELATED"/>
    <property type="match status" value="1"/>
</dbReference>
<dbReference type="InterPro" id="IPR008812">
    <property type="entry name" value="Ran_GTP-bd-rel"/>
</dbReference>
<protein>
    <recommendedName>
        <fullName evidence="4">Ran-specific GTPase-activating protein 30</fullName>
    </recommendedName>
</protein>
<dbReference type="GO" id="GO:0030695">
    <property type="term" value="F:GTPase regulator activity"/>
    <property type="evidence" value="ECO:0007669"/>
    <property type="project" value="TreeGrafter"/>
</dbReference>
<dbReference type="Pfam" id="PF05508">
    <property type="entry name" value="Ran-binding"/>
    <property type="match status" value="1"/>
</dbReference>
<dbReference type="EMBL" id="JABAYA010000040">
    <property type="protein sequence ID" value="KAF7728293.1"/>
    <property type="molecule type" value="Genomic_DNA"/>
</dbReference>